<proteinExistence type="predicted"/>
<evidence type="ECO:0000313" key="1">
    <source>
        <dbReference type="Ensembl" id="ENSHBUP00000021107.1"/>
    </source>
</evidence>
<accession>A0A3Q3CFL3</accession>
<reference evidence="1" key="2">
    <citation type="submission" date="2025-09" db="UniProtKB">
        <authorList>
            <consortium name="Ensembl"/>
        </authorList>
    </citation>
    <scope>IDENTIFICATION</scope>
</reference>
<sequence length="173" mass="19317">MLTSLFSAAAKDAAVEVLTVRSCTADVTELQLFLQLRVAGKVKNHKHVCYTGKTCITGMGGRETNMKGYSFSVLAIMKNWMDQALTLLKRIKYHGSFHSKAIRSLTSGSSEQIMVDMIYYILHNCGTQVLRFSGIQLMFLPSPATLCKRACVHDCKPSREKRHSSFTPLDSFD</sequence>
<dbReference type="Ensembl" id="ENSHBUT00000030894.1">
    <property type="protein sequence ID" value="ENSHBUP00000021107.1"/>
    <property type="gene ID" value="ENSHBUG00000023391.1"/>
</dbReference>
<reference evidence="1" key="1">
    <citation type="submission" date="2025-08" db="UniProtKB">
        <authorList>
            <consortium name="Ensembl"/>
        </authorList>
    </citation>
    <scope>IDENTIFICATION</scope>
</reference>
<organism evidence="1 2">
    <name type="scientific">Haplochromis burtoni</name>
    <name type="common">Burton's mouthbrooder</name>
    <name type="synonym">Chromis burtoni</name>
    <dbReference type="NCBI Taxonomy" id="8153"/>
    <lineage>
        <taxon>Eukaryota</taxon>
        <taxon>Metazoa</taxon>
        <taxon>Chordata</taxon>
        <taxon>Craniata</taxon>
        <taxon>Vertebrata</taxon>
        <taxon>Euteleostomi</taxon>
        <taxon>Actinopterygii</taxon>
        <taxon>Neopterygii</taxon>
        <taxon>Teleostei</taxon>
        <taxon>Neoteleostei</taxon>
        <taxon>Acanthomorphata</taxon>
        <taxon>Ovalentaria</taxon>
        <taxon>Cichlomorphae</taxon>
        <taxon>Cichliformes</taxon>
        <taxon>Cichlidae</taxon>
        <taxon>African cichlids</taxon>
        <taxon>Pseudocrenilabrinae</taxon>
        <taxon>Haplochromini</taxon>
        <taxon>Haplochromis</taxon>
    </lineage>
</organism>
<name>A0A3Q3CFL3_HAPBU</name>
<dbReference type="STRING" id="8153.ENSHBUP00000021107"/>
<keyword evidence="2" id="KW-1185">Reference proteome</keyword>
<dbReference type="Proteomes" id="UP000264840">
    <property type="component" value="Unplaced"/>
</dbReference>
<dbReference type="AlphaFoldDB" id="A0A3Q3CFL3"/>
<protein>
    <submittedName>
        <fullName evidence="1">Uncharacterized protein</fullName>
    </submittedName>
</protein>
<evidence type="ECO:0000313" key="2">
    <source>
        <dbReference type="Proteomes" id="UP000264840"/>
    </source>
</evidence>